<evidence type="ECO:0000313" key="2">
    <source>
        <dbReference type="Proteomes" id="UP000266389"/>
    </source>
</evidence>
<evidence type="ECO:0000313" key="1">
    <source>
        <dbReference type="EMBL" id="RFM22841.1"/>
    </source>
</evidence>
<dbReference type="Gene3D" id="3.10.180.10">
    <property type="entry name" value="2,3-Dihydroxybiphenyl 1,2-Dioxygenase, domain 1"/>
    <property type="match status" value="1"/>
</dbReference>
<organism evidence="1 2">
    <name type="scientific">Candidatus Thermochlorobacter aerophilus</name>
    <dbReference type="NCBI Taxonomy" id="1868324"/>
    <lineage>
        <taxon>Bacteria</taxon>
        <taxon>Pseudomonadati</taxon>
        <taxon>Chlorobiota</taxon>
        <taxon>Chlorobiia</taxon>
        <taxon>Chlorobiales</taxon>
        <taxon>Candidatus Thermochlorobacteriaceae</taxon>
        <taxon>Candidatus Thermochlorobacter</taxon>
    </lineage>
</organism>
<dbReference type="InterPro" id="IPR029068">
    <property type="entry name" value="Glyas_Bleomycin-R_OHBP_Dase"/>
</dbReference>
<dbReference type="EMBL" id="PHFL01000073">
    <property type="protein sequence ID" value="RFM22841.1"/>
    <property type="molecule type" value="Genomic_DNA"/>
</dbReference>
<accession>A0A395LW52</accession>
<comment type="caution">
    <text evidence="1">The sequence shown here is derived from an EMBL/GenBank/DDBJ whole genome shotgun (WGS) entry which is preliminary data.</text>
</comment>
<proteinExistence type="predicted"/>
<gene>
    <name evidence="1" type="ORF">D0433_14135</name>
</gene>
<reference evidence="1 2" key="1">
    <citation type="journal article" date="2011" name="ISME J.">
        <title>Community ecology of hot spring cyanobacterial mats: predominant populations and their functional potential.</title>
        <authorList>
            <person name="Klatt C.G."/>
            <person name="Wood J.M."/>
            <person name="Rusch D.B."/>
            <person name="Bateson M.M."/>
            <person name="Hamamura N."/>
            <person name="Heidelberg J.F."/>
            <person name="Grossman A.R."/>
            <person name="Bhaya D."/>
            <person name="Cohan F.M."/>
            <person name="Kuhl M."/>
            <person name="Bryant D.A."/>
            <person name="Ward D.M."/>
        </authorList>
    </citation>
    <scope>NUCLEOTIDE SEQUENCE [LARGE SCALE GENOMIC DNA]</scope>
    <source>
        <strain evidence="1">OS</strain>
    </source>
</reference>
<name>A0A395LW52_9BACT</name>
<evidence type="ECO:0008006" key="3">
    <source>
        <dbReference type="Google" id="ProtNLM"/>
    </source>
</evidence>
<sequence length="202" mass="22884">MSYHAFKAAEALIERYVEEYVANNRAAQVLRTLLDDIGIGLRPLIDHITIRTLDVEERAEEFLSAGFIEDINLGIVEYDNWWAKVYRRPGLPAVFIDQAYEGERGEGCVIPKWVETFGDKLLHHIAVNVADIEKGIAALQKHGIEFAGNITGERGSALRQIFTKPEMRHGIAFTVLELTERHWGYTGFRALQANTLMESTRV</sequence>
<dbReference type="SUPFAM" id="SSF54593">
    <property type="entry name" value="Glyoxalase/Bleomycin resistance protein/Dihydroxybiphenyl dioxygenase"/>
    <property type="match status" value="1"/>
</dbReference>
<dbReference type="Proteomes" id="UP000266389">
    <property type="component" value="Unassembled WGS sequence"/>
</dbReference>
<dbReference type="AlphaFoldDB" id="A0A395LW52"/>
<protein>
    <recommendedName>
        <fullName evidence="3">VOC domain-containing protein</fullName>
    </recommendedName>
</protein>